<organism evidence="5 6">
    <name type="scientific">Candidatus Merdivicinus excrementipullorum</name>
    <dbReference type="NCBI Taxonomy" id="2840867"/>
    <lineage>
        <taxon>Bacteria</taxon>
        <taxon>Bacillati</taxon>
        <taxon>Bacillota</taxon>
        <taxon>Clostridia</taxon>
        <taxon>Eubacteriales</taxon>
        <taxon>Oscillospiraceae</taxon>
        <taxon>Oscillospiraceae incertae sedis</taxon>
        <taxon>Candidatus Merdivicinus</taxon>
    </lineage>
</organism>
<dbReference type="InterPro" id="IPR003313">
    <property type="entry name" value="AraC-bd"/>
</dbReference>
<sequence length="287" mass="33285">MLFCPQKEGAALIQQSSYETMAFPEEEFPVIFHYDVLRKDTEFFMHWQDNPEFLYFTEGEGEVVSDTQRVRCKPGDIACVNPAHLHSVEPVTPECRYYCLIVEREYLERQGLPVGDIRLKLKVSDSMLREYFDQVVREMLEREPYYKTAAKARILGLVSCLCRHYAENGAVSTPAQNRRLSMVKTAIRYIQEHLSEGLDIEAISAAAGFSKYYFCRGFKEITGRTVMDYVNFARCSHARRLLITGRYNVTEAAQRSGFENLSYFTRTYKRYMGALPSREDTAANRQR</sequence>
<reference evidence="5" key="1">
    <citation type="submission" date="2020-10" db="EMBL/GenBank/DDBJ databases">
        <authorList>
            <person name="Gilroy R."/>
        </authorList>
    </citation>
    <scope>NUCLEOTIDE SEQUENCE</scope>
    <source>
        <strain evidence="5">CHK199-13235</strain>
    </source>
</reference>
<dbReference type="PANTHER" id="PTHR43280">
    <property type="entry name" value="ARAC-FAMILY TRANSCRIPTIONAL REGULATOR"/>
    <property type="match status" value="1"/>
</dbReference>
<dbReference type="InterPro" id="IPR037923">
    <property type="entry name" value="HTH-like"/>
</dbReference>
<protein>
    <submittedName>
        <fullName evidence="5">AraC family transcriptional regulator</fullName>
    </submittedName>
</protein>
<gene>
    <name evidence="5" type="ORF">IAB51_07500</name>
</gene>
<dbReference type="Proteomes" id="UP000824002">
    <property type="component" value="Unassembled WGS sequence"/>
</dbReference>
<dbReference type="GO" id="GO:0043565">
    <property type="term" value="F:sequence-specific DNA binding"/>
    <property type="evidence" value="ECO:0007669"/>
    <property type="project" value="InterPro"/>
</dbReference>
<dbReference type="PANTHER" id="PTHR43280:SF28">
    <property type="entry name" value="HTH-TYPE TRANSCRIPTIONAL ACTIVATOR RHAS"/>
    <property type="match status" value="1"/>
</dbReference>
<evidence type="ECO:0000259" key="4">
    <source>
        <dbReference type="PROSITE" id="PS01124"/>
    </source>
</evidence>
<reference evidence="5" key="2">
    <citation type="journal article" date="2021" name="PeerJ">
        <title>Extensive microbial diversity within the chicken gut microbiome revealed by metagenomics and culture.</title>
        <authorList>
            <person name="Gilroy R."/>
            <person name="Ravi A."/>
            <person name="Getino M."/>
            <person name="Pursley I."/>
            <person name="Horton D.L."/>
            <person name="Alikhan N.F."/>
            <person name="Baker D."/>
            <person name="Gharbi K."/>
            <person name="Hall N."/>
            <person name="Watson M."/>
            <person name="Adriaenssens E.M."/>
            <person name="Foster-Nyarko E."/>
            <person name="Jarju S."/>
            <person name="Secka A."/>
            <person name="Antonio M."/>
            <person name="Oren A."/>
            <person name="Chaudhuri R.R."/>
            <person name="La Ragione R."/>
            <person name="Hildebrand F."/>
            <person name="Pallen M.J."/>
        </authorList>
    </citation>
    <scope>NUCLEOTIDE SEQUENCE</scope>
    <source>
        <strain evidence="5">CHK199-13235</strain>
    </source>
</reference>
<dbReference type="InterPro" id="IPR014710">
    <property type="entry name" value="RmlC-like_jellyroll"/>
</dbReference>
<dbReference type="InterPro" id="IPR009057">
    <property type="entry name" value="Homeodomain-like_sf"/>
</dbReference>
<dbReference type="Gene3D" id="1.10.10.60">
    <property type="entry name" value="Homeodomain-like"/>
    <property type="match status" value="2"/>
</dbReference>
<dbReference type="Pfam" id="PF02311">
    <property type="entry name" value="AraC_binding"/>
    <property type="match status" value="1"/>
</dbReference>
<feature type="domain" description="HTH araC/xylS-type" evidence="4">
    <location>
        <begin position="184"/>
        <end position="282"/>
    </location>
</feature>
<evidence type="ECO:0000313" key="5">
    <source>
        <dbReference type="EMBL" id="HIS76641.1"/>
    </source>
</evidence>
<dbReference type="SMART" id="SM00342">
    <property type="entry name" value="HTH_ARAC"/>
    <property type="match status" value="1"/>
</dbReference>
<dbReference type="SUPFAM" id="SSF51215">
    <property type="entry name" value="Regulatory protein AraC"/>
    <property type="match status" value="1"/>
</dbReference>
<name>A0A9D1JZV3_9FIRM</name>
<evidence type="ECO:0000256" key="1">
    <source>
        <dbReference type="ARBA" id="ARBA00023015"/>
    </source>
</evidence>
<evidence type="ECO:0000256" key="2">
    <source>
        <dbReference type="ARBA" id="ARBA00023125"/>
    </source>
</evidence>
<dbReference type="Pfam" id="PF12833">
    <property type="entry name" value="HTH_18"/>
    <property type="match status" value="1"/>
</dbReference>
<dbReference type="GO" id="GO:0003700">
    <property type="term" value="F:DNA-binding transcription factor activity"/>
    <property type="evidence" value="ECO:0007669"/>
    <property type="project" value="InterPro"/>
</dbReference>
<comment type="caution">
    <text evidence="5">The sequence shown here is derived from an EMBL/GenBank/DDBJ whole genome shotgun (WGS) entry which is preliminary data.</text>
</comment>
<dbReference type="EMBL" id="DVJP01000050">
    <property type="protein sequence ID" value="HIS76641.1"/>
    <property type="molecule type" value="Genomic_DNA"/>
</dbReference>
<dbReference type="Gene3D" id="2.60.120.10">
    <property type="entry name" value="Jelly Rolls"/>
    <property type="match status" value="1"/>
</dbReference>
<accession>A0A9D1JZV3</accession>
<keyword evidence="2" id="KW-0238">DNA-binding</keyword>
<proteinExistence type="predicted"/>
<dbReference type="InterPro" id="IPR018060">
    <property type="entry name" value="HTH_AraC"/>
</dbReference>
<keyword evidence="1" id="KW-0805">Transcription regulation</keyword>
<dbReference type="AlphaFoldDB" id="A0A9D1JZV3"/>
<evidence type="ECO:0000256" key="3">
    <source>
        <dbReference type="ARBA" id="ARBA00023163"/>
    </source>
</evidence>
<keyword evidence="3" id="KW-0804">Transcription</keyword>
<dbReference type="PROSITE" id="PS01124">
    <property type="entry name" value="HTH_ARAC_FAMILY_2"/>
    <property type="match status" value="1"/>
</dbReference>
<dbReference type="SUPFAM" id="SSF46689">
    <property type="entry name" value="Homeodomain-like"/>
    <property type="match status" value="2"/>
</dbReference>
<evidence type="ECO:0000313" key="6">
    <source>
        <dbReference type="Proteomes" id="UP000824002"/>
    </source>
</evidence>